<dbReference type="AlphaFoldDB" id="A0A6A5KZ17"/>
<evidence type="ECO:0000256" key="8">
    <source>
        <dbReference type="ARBA" id="ARBA00045204"/>
    </source>
</evidence>
<comment type="subcellular location">
    <subcellularLocation>
        <location evidence="1">Endoplasmic reticulum membrane</location>
        <topology evidence="1">Multi-pass membrane protein</topology>
    </subcellularLocation>
</comment>
<keyword evidence="11" id="KW-1185">Reference proteome</keyword>
<dbReference type="EMBL" id="ML975247">
    <property type="protein sequence ID" value="KAF1839093.1"/>
    <property type="molecule type" value="Genomic_DNA"/>
</dbReference>
<evidence type="ECO:0000256" key="5">
    <source>
        <dbReference type="ARBA" id="ARBA00022824"/>
    </source>
</evidence>
<dbReference type="Proteomes" id="UP000800040">
    <property type="component" value="Unassembled WGS sequence"/>
</dbReference>
<feature type="transmembrane region" description="Helical" evidence="9">
    <location>
        <begin position="27"/>
        <end position="45"/>
    </location>
</feature>
<keyword evidence="5" id="KW-0256">Endoplasmic reticulum</keyword>
<keyword evidence="6 9" id="KW-1133">Transmembrane helix</keyword>
<gene>
    <name evidence="10" type="ORF">BDW02DRAFT_564437</name>
</gene>
<organism evidence="10 11">
    <name type="scientific">Decorospora gaudefroyi</name>
    <dbReference type="NCBI Taxonomy" id="184978"/>
    <lineage>
        <taxon>Eukaryota</taxon>
        <taxon>Fungi</taxon>
        <taxon>Dikarya</taxon>
        <taxon>Ascomycota</taxon>
        <taxon>Pezizomycotina</taxon>
        <taxon>Dothideomycetes</taxon>
        <taxon>Pleosporomycetidae</taxon>
        <taxon>Pleosporales</taxon>
        <taxon>Pleosporineae</taxon>
        <taxon>Pleosporaceae</taxon>
        <taxon>Decorospora</taxon>
    </lineage>
</organism>
<evidence type="ECO:0000313" key="10">
    <source>
        <dbReference type="EMBL" id="KAF1839093.1"/>
    </source>
</evidence>
<dbReference type="InterPro" id="IPR009542">
    <property type="entry name" value="Spc1/SPCS1"/>
</dbReference>
<evidence type="ECO:0000256" key="4">
    <source>
        <dbReference type="ARBA" id="ARBA00022692"/>
    </source>
</evidence>
<evidence type="ECO:0000256" key="7">
    <source>
        <dbReference type="ARBA" id="ARBA00023136"/>
    </source>
</evidence>
<evidence type="ECO:0000256" key="3">
    <source>
        <dbReference type="ARBA" id="ARBA00017059"/>
    </source>
</evidence>
<evidence type="ECO:0000256" key="1">
    <source>
        <dbReference type="ARBA" id="ARBA00004477"/>
    </source>
</evidence>
<dbReference type="GO" id="GO:0045047">
    <property type="term" value="P:protein targeting to ER"/>
    <property type="evidence" value="ECO:0007669"/>
    <property type="project" value="TreeGrafter"/>
</dbReference>
<sequence>MADQLLEQVRDAVEGQIDFEGQRLAEMLSTVLLGAAGILAFLVGYMMQDIKLALYIGLAGSALTFVVVVPPWPFYNKNPEDWLPPHNAASQYNIDVDGQKVG</sequence>
<dbReference type="Pfam" id="PF06645">
    <property type="entry name" value="SPC12"/>
    <property type="match status" value="1"/>
</dbReference>
<keyword evidence="7 9" id="KW-0472">Membrane</keyword>
<keyword evidence="4 9" id="KW-0812">Transmembrane</keyword>
<proteinExistence type="inferred from homology"/>
<dbReference type="PANTHER" id="PTHR13202">
    <property type="entry name" value="MICROSOMAL SIGNAL PEPTIDASE 12 KDA SUBUNIT"/>
    <property type="match status" value="1"/>
</dbReference>
<dbReference type="OrthoDB" id="263893at2759"/>
<dbReference type="GO" id="GO:0006465">
    <property type="term" value="P:signal peptide processing"/>
    <property type="evidence" value="ECO:0007669"/>
    <property type="project" value="InterPro"/>
</dbReference>
<dbReference type="PANTHER" id="PTHR13202:SF0">
    <property type="entry name" value="SIGNAL PEPTIDASE COMPLEX SUBUNIT 1"/>
    <property type="match status" value="1"/>
</dbReference>
<evidence type="ECO:0000256" key="2">
    <source>
        <dbReference type="ARBA" id="ARBA00005245"/>
    </source>
</evidence>
<name>A0A6A5KZ17_9PLEO</name>
<feature type="transmembrane region" description="Helical" evidence="9">
    <location>
        <begin position="52"/>
        <end position="75"/>
    </location>
</feature>
<dbReference type="GO" id="GO:0005787">
    <property type="term" value="C:signal peptidase complex"/>
    <property type="evidence" value="ECO:0007669"/>
    <property type="project" value="InterPro"/>
</dbReference>
<protein>
    <recommendedName>
        <fullName evidence="3">Signal peptidase complex subunit 1</fullName>
    </recommendedName>
</protein>
<comment type="similarity">
    <text evidence="2">Belongs to the SPCS1 family.</text>
</comment>
<evidence type="ECO:0000256" key="6">
    <source>
        <dbReference type="ARBA" id="ARBA00022989"/>
    </source>
</evidence>
<comment type="function">
    <text evidence="8">Component of the signal peptidase complex (SPC) which catalyzes the cleavage of N-terminal signal sequences from nascent proteins as they are translocated into the lumen of the endoplasmic reticulum. Dispensable for SPC enzymatic activity.</text>
</comment>
<reference evidence="10" key="1">
    <citation type="submission" date="2020-01" db="EMBL/GenBank/DDBJ databases">
        <authorList>
            <consortium name="DOE Joint Genome Institute"/>
            <person name="Haridas S."/>
            <person name="Albert R."/>
            <person name="Binder M."/>
            <person name="Bloem J."/>
            <person name="Labutti K."/>
            <person name="Salamov A."/>
            <person name="Andreopoulos B."/>
            <person name="Baker S.E."/>
            <person name="Barry K."/>
            <person name="Bills G."/>
            <person name="Bluhm B.H."/>
            <person name="Cannon C."/>
            <person name="Castanera R."/>
            <person name="Culley D.E."/>
            <person name="Daum C."/>
            <person name="Ezra D."/>
            <person name="Gonzalez J.B."/>
            <person name="Henrissat B."/>
            <person name="Kuo A."/>
            <person name="Liang C."/>
            <person name="Lipzen A."/>
            <person name="Lutzoni F."/>
            <person name="Magnuson J."/>
            <person name="Mondo S."/>
            <person name="Nolan M."/>
            <person name="Ohm R."/>
            <person name="Pangilinan J."/>
            <person name="Park H.-J."/>
            <person name="Ramirez L."/>
            <person name="Alfaro M."/>
            <person name="Sun H."/>
            <person name="Tritt A."/>
            <person name="Yoshinaga Y."/>
            <person name="Zwiers L.-H."/>
            <person name="Turgeon B.G."/>
            <person name="Goodwin S.B."/>
            <person name="Spatafora J.W."/>
            <person name="Crous P.W."/>
            <person name="Grigoriev I.V."/>
        </authorList>
    </citation>
    <scope>NUCLEOTIDE SEQUENCE</scope>
    <source>
        <strain evidence="10">P77</strain>
    </source>
</reference>
<evidence type="ECO:0000313" key="11">
    <source>
        <dbReference type="Proteomes" id="UP000800040"/>
    </source>
</evidence>
<evidence type="ECO:0000256" key="9">
    <source>
        <dbReference type="SAM" id="Phobius"/>
    </source>
</evidence>
<accession>A0A6A5KZ17</accession>